<keyword evidence="2" id="KW-1185">Reference proteome</keyword>
<evidence type="ECO:0000313" key="2">
    <source>
        <dbReference type="Proteomes" id="UP000284334"/>
    </source>
</evidence>
<accession>A0A3T0ICR3</accession>
<dbReference type="GeneID" id="55612879"/>
<dbReference type="KEGG" id="vg:55612879"/>
<dbReference type="Proteomes" id="UP000284334">
    <property type="component" value="Segment"/>
</dbReference>
<proteinExistence type="predicted"/>
<gene>
    <name evidence="1" type="primary">189</name>
    <name evidence="1" type="ORF">SEA_GILSON_189</name>
</gene>
<dbReference type="EMBL" id="MK061412">
    <property type="protein sequence ID" value="AZU97236.1"/>
    <property type="molecule type" value="Genomic_DNA"/>
</dbReference>
<organism evidence="1 2">
    <name type="scientific">Streptomyces phage Gilson</name>
    <dbReference type="NCBI Taxonomy" id="2488789"/>
    <lineage>
        <taxon>Viruses</taxon>
        <taxon>Duplodnaviria</taxon>
        <taxon>Heunggongvirae</taxon>
        <taxon>Uroviricota</taxon>
        <taxon>Caudoviricetes</taxon>
        <taxon>Stanwilliamsviridae</taxon>
        <taxon>Loccivirinae</taxon>
        <taxon>Gilsonvirus</taxon>
        <taxon>Gilsonvirus gilson</taxon>
    </lineage>
</organism>
<dbReference type="RefSeq" id="YP_009842621.1">
    <property type="nucleotide sequence ID" value="NC_048742.1"/>
</dbReference>
<reference evidence="1 2" key="1">
    <citation type="submission" date="2018-10" db="EMBL/GenBank/DDBJ databases">
        <authorList>
            <person name="Soria N.A."/>
            <person name="Batley M.G."/>
            <person name="Hanafy A."/>
            <person name="Singh N."/>
            <person name="Shaffer C.D."/>
            <person name="Weston-Hafer K.A."/>
            <person name="Russell D.A."/>
            <person name="Pope W.H."/>
            <person name="Jacobs-Sera D."/>
            <person name="Hendrix R.W."/>
            <person name="Hatfull G.F."/>
        </authorList>
    </citation>
    <scope>NUCLEOTIDE SEQUENCE [LARGE SCALE GENOMIC DNA]</scope>
</reference>
<sequence>MIQMGVRVRVKDNYAGGLDNVVGRTGKVLRGTADGLYLLDIKGKRKASWGDYTYEREVIVEEHEVEAVDFEIKDSQGRKIELGDKIAYGPLGGGVTIGTVVDIDERGDGWNRAVKFRLETKSREFFSDGGDRTIDGANVTTYRWYAHPGRCVILEKNPINRDVFELRSVPVAF</sequence>
<evidence type="ECO:0000313" key="1">
    <source>
        <dbReference type="EMBL" id="AZU97236.1"/>
    </source>
</evidence>
<protein>
    <submittedName>
        <fullName evidence="1">Uncharacterized protein</fullName>
    </submittedName>
</protein>
<name>A0A3T0ICR3_9CAUD</name>